<evidence type="ECO:0000256" key="5">
    <source>
        <dbReference type="ARBA" id="ARBA00013900"/>
    </source>
</evidence>
<evidence type="ECO:0000256" key="4">
    <source>
        <dbReference type="ARBA" id="ARBA00005295"/>
    </source>
</evidence>
<gene>
    <name evidence="8" type="primary">NSP</name>
</gene>
<evidence type="ECO:0000313" key="9">
    <source>
        <dbReference type="Proteomes" id="UP000677617"/>
    </source>
</evidence>
<reference evidence="8" key="1">
    <citation type="journal article" date="2014" name="J. Gen. Virol.">
        <title>Genome diversity and evidence of recombination and reassortment in nanoviruses from Europe.</title>
        <authorList>
            <person name="Grigoras I."/>
            <person name="Ginzo A.I."/>
            <person name="Martin D.P."/>
            <person name="Varsani A."/>
            <person name="Romero J."/>
            <person name="Mammadov A.Ch."/>
            <person name="Huseynova I.M."/>
            <person name="Aliyev J.A."/>
            <person name="Kheyr-Pour A."/>
            <person name="Huss H."/>
            <person name="Ziebell H."/>
            <person name="Timchenko T."/>
            <person name="Vetten H.J."/>
            <person name="Gronenborn B."/>
        </authorList>
    </citation>
    <scope>NUCLEOTIDE SEQUENCE</scope>
    <source>
        <strain evidence="8">Stadl-Paura_3</strain>
    </source>
</reference>
<sequence>MAEWFSSPVKTCTHVCDFPSLSSTVTEQQIRCCDTMKDKLKDSRRVLLVSCSVSFNGSFYGGNRNVRGQLQLSMEEDDGVLRPIGFVPIGGYLYHNDYGYYEGEKTFNIDVESQYLKADEDYSKLFVVSILNENGLEDRCDLKVFVVHTLRIKV</sequence>
<dbReference type="GO" id="GO:0042025">
    <property type="term" value="C:host cell nucleus"/>
    <property type="evidence" value="ECO:0007669"/>
    <property type="project" value="UniProtKB-SubCell"/>
</dbReference>
<dbReference type="EMBL" id="KC978943">
    <property type="protein sequence ID" value="AHC72171.1"/>
    <property type="molecule type" value="Genomic_DNA"/>
</dbReference>
<comment type="function">
    <text evidence="1">Putative nuclear shuttle protein.</text>
</comment>
<keyword evidence="7" id="KW-1035">Host cytoplasm</keyword>
<name>V9TRM0_9VIRU</name>
<comment type="similarity">
    <text evidence="4">Belongs to the nanoviridae nuclear shuttle protein family.</text>
</comment>
<organism evidence="8 9">
    <name type="scientific">Black medic leaf roll virus</name>
    <dbReference type="NCBI Taxonomy" id="2038729"/>
    <lineage>
        <taxon>Viruses</taxon>
        <taxon>Monodnaviria</taxon>
        <taxon>Shotokuvirae</taxon>
        <taxon>Cressdnaviricota</taxon>
        <taxon>Arfiviricetes</taxon>
        <taxon>Mulpavirales</taxon>
        <taxon>Nanoviridae</taxon>
        <taxon>Nanovirus</taxon>
        <taxon>Nanovirus medicagonis</taxon>
    </lineage>
</organism>
<proteinExistence type="inferred from homology"/>
<dbReference type="Proteomes" id="UP000677617">
    <property type="component" value="Genome"/>
</dbReference>
<protein>
    <recommendedName>
        <fullName evidence="5">Putative nuclear shuttle protein</fullName>
    </recommendedName>
</protein>
<comment type="subcellular location">
    <subcellularLocation>
        <location evidence="3">Host cytoplasm</location>
    </subcellularLocation>
    <subcellularLocation>
        <location evidence="2">Host nucleus</location>
    </subcellularLocation>
</comment>
<evidence type="ECO:0000256" key="7">
    <source>
        <dbReference type="ARBA" id="ARBA00023200"/>
    </source>
</evidence>
<keyword evidence="6" id="KW-1048">Host nucleus</keyword>
<evidence type="ECO:0000256" key="6">
    <source>
        <dbReference type="ARBA" id="ARBA00022562"/>
    </source>
</evidence>
<evidence type="ECO:0000256" key="2">
    <source>
        <dbReference type="ARBA" id="ARBA00004147"/>
    </source>
</evidence>
<evidence type="ECO:0000256" key="1">
    <source>
        <dbReference type="ARBA" id="ARBA00002424"/>
    </source>
</evidence>
<dbReference type="Pfam" id="PF05629">
    <property type="entry name" value="Nanovirus_C8"/>
    <property type="match status" value="1"/>
</dbReference>
<dbReference type="InterPro" id="IPR008706">
    <property type="entry name" value="Nanovirus_C8"/>
</dbReference>
<accession>V9TRM0</accession>
<dbReference type="GO" id="GO:0030430">
    <property type="term" value="C:host cell cytoplasm"/>
    <property type="evidence" value="ECO:0007669"/>
    <property type="project" value="UniProtKB-SubCell"/>
</dbReference>
<evidence type="ECO:0000313" key="8">
    <source>
        <dbReference type="EMBL" id="AHC72171.1"/>
    </source>
</evidence>
<evidence type="ECO:0000256" key="3">
    <source>
        <dbReference type="ARBA" id="ARBA00004192"/>
    </source>
</evidence>